<sequence>MNLTEEQLAKGRKRFLEGYPKIRLYIDALTQQEADAMGITLERLRETETMRYLRKVADATGIDSTELFWSGIADTAEELGQMLERQEAAMNLHLEI</sequence>
<name>A0ABS7SK48_9BURK</name>
<comment type="caution">
    <text evidence="1">The sequence shown here is derived from an EMBL/GenBank/DDBJ whole genome shotgun (WGS) entry which is preliminary data.</text>
</comment>
<dbReference type="RefSeq" id="WP_223466499.1">
    <property type="nucleotide sequence ID" value="NZ_JAFBIL020000002.1"/>
</dbReference>
<dbReference type="EMBL" id="JAFBIL020000002">
    <property type="protein sequence ID" value="MBZ2206563.1"/>
    <property type="molecule type" value="Genomic_DNA"/>
</dbReference>
<evidence type="ECO:0000313" key="2">
    <source>
        <dbReference type="Proteomes" id="UP000809349"/>
    </source>
</evidence>
<gene>
    <name evidence="1" type="ORF">I4X03_004750</name>
</gene>
<reference evidence="1 2" key="1">
    <citation type="submission" date="2021-08" db="EMBL/GenBank/DDBJ databases">
        <title>Massilia sp. R798.</title>
        <authorList>
            <person name="Baek J.H."/>
            <person name="Jung H.S."/>
            <person name="Kim K.R."/>
            <person name="Jeon C.O."/>
        </authorList>
    </citation>
    <scope>NUCLEOTIDE SEQUENCE [LARGE SCALE GENOMIC DNA]</scope>
    <source>
        <strain evidence="1 2">R798</strain>
    </source>
</reference>
<organism evidence="1 2">
    <name type="scientific">Massilia soli</name>
    <dbReference type="NCBI Taxonomy" id="2792854"/>
    <lineage>
        <taxon>Bacteria</taxon>
        <taxon>Pseudomonadati</taxon>
        <taxon>Pseudomonadota</taxon>
        <taxon>Betaproteobacteria</taxon>
        <taxon>Burkholderiales</taxon>
        <taxon>Oxalobacteraceae</taxon>
        <taxon>Telluria group</taxon>
        <taxon>Massilia</taxon>
    </lineage>
</organism>
<dbReference type="InterPro" id="IPR045662">
    <property type="entry name" value="DUF6388"/>
</dbReference>
<evidence type="ECO:0000313" key="1">
    <source>
        <dbReference type="EMBL" id="MBZ2206563.1"/>
    </source>
</evidence>
<dbReference type="Pfam" id="PF19925">
    <property type="entry name" value="DUF6388"/>
    <property type="match status" value="1"/>
</dbReference>
<protein>
    <submittedName>
        <fullName evidence="1">DUF6388 family protein</fullName>
    </submittedName>
</protein>
<dbReference type="Proteomes" id="UP000809349">
    <property type="component" value="Unassembled WGS sequence"/>
</dbReference>
<keyword evidence="2" id="KW-1185">Reference proteome</keyword>
<accession>A0ABS7SK48</accession>
<proteinExistence type="predicted"/>